<organism evidence="2">
    <name type="scientific">Aegilops tauschii</name>
    <name type="common">Tausch's goatgrass</name>
    <name type="synonym">Aegilops squarrosa</name>
    <dbReference type="NCBI Taxonomy" id="37682"/>
    <lineage>
        <taxon>Eukaryota</taxon>
        <taxon>Viridiplantae</taxon>
        <taxon>Streptophyta</taxon>
        <taxon>Embryophyta</taxon>
        <taxon>Tracheophyta</taxon>
        <taxon>Spermatophyta</taxon>
        <taxon>Magnoliopsida</taxon>
        <taxon>Liliopsida</taxon>
        <taxon>Poales</taxon>
        <taxon>Poaceae</taxon>
        <taxon>BOP clade</taxon>
        <taxon>Pooideae</taxon>
        <taxon>Triticodae</taxon>
        <taxon>Triticeae</taxon>
        <taxon>Triticinae</taxon>
        <taxon>Aegilops</taxon>
    </lineage>
</organism>
<reference evidence="2" key="1">
    <citation type="submission" date="2015-06" db="UniProtKB">
        <authorList>
            <consortium name="EnsemblPlants"/>
        </authorList>
    </citation>
    <scope>IDENTIFICATION</scope>
</reference>
<accession>M8CK20</accession>
<evidence type="ECO:0000313" key="2">
    <source>
        <dbReference type="EnsemblPlants" id="EMT27677"/>
    </source>
</evidence>
<sequence>MPPRYPTLPSSTPIPSLLPKPEAPRIRAPEQRRVRRWPSVQCSSELLDGGLRKVRGSSDVLRWPSPSLCVARCLIPDTGGAKRGGEGGNLPLRLCLSSRVCLKFTIDSLEGIQRECPDSYNSKERIGDCRVALGSSDIQDGLVNLVPCQKQDLVAFRFIKPAQLEKIYAPETPNSLLQGTEKIINVGLCSRLTHHSLPVMGIGNSPEM</sequence>
<proteinExistence type="predicted"/>
<dbReference type="AlphaFoldDB" id="M8CK20"/>
<feature type="compositionally biased region" description="Low complexity" evidence="1">
    <location>
        <begin position="7"/>
        <end position="20"/>
    </location>
</feature>
<feature type="region of interest" description="Disordered" evidence="1">
    <location>
        <begin position="1"/>
        <end position="32"/>
    </location>
</feature>
<feature type="compositionally biased region" description="Basic and acidic residues" evidence="1">
    <location>
        <begin position="22"/>
        <end position="32"/>
    </location>
</feature>
<dbReference type="EnsemblPlants" id="EMT27677">
    <property type="protein sequence ID" value="EMT27677"/>
    <property type="gene ID" value="F775_00134"/>
</dbReference>
<protein>
    <submittedName>
        <fullName evidence="2">Uncharacterized protein</fullName>
    </submittedName>
</protein>
<name>M8CK20_AEGTA</name>
<evidence type="ECO:0000256" key="1">
    <source>
        <dbReference type="SAM" id="MobiDB-lite"/>
    </source>
</evidence>